<keyword evidence="1" id="KW-0732">Signal</keyword>
<keyword evidence="4" id="KW-1185">Reference proteome</keyword>
<evidence type="ECO:0000313" key="4">
    <source>
        <dbReference type="Proteomes" id="UP000608513"/>
    </source>
</evidence>
<feature type="chain" id="PRO_5037803974" evidence="1">
    <location>
        <begin position="22"/>
        <end position="154"/>
    </location>
</feature>
<dbReference type="Pfam" id="PF03168">
    <property type="entry name" value="LEA_2"/>
    <property type="match status" value="1"/>
</dbReference>
<gene>
    <name evidence="3" type="ORF">H8N03_18530</name>
</gene>
<evidence type="ECO:0000259" key="2">
    <source>
        <dbReference type="SMART" id="SM00769"/>
    </source>
</evidence>
<dbReference type="RefSeq" id="WP_187077687.1">
    <property type="nucleotide sequence ID" value="NZ_JACORT010000008.1"/>
</dbReference>
<dbReference type="Gene3D" id="2.60.40.1820">
    <property type="match status" value="1"/>
</dbReference>
<sequence>MMRRRQAMPAALLLLAGCASLPGREPPVVQVADLQAADGEGMELRFLCVLRVQNPNEAPLDFRGVVIDLQVRGSAFASGVADLAGTVPPFGEVLVTVPVTASAVNLARLAIGLFMGEERPRVDYHLRGRIGSARFESRGELTLPGWPGSGGMRS</sequence>
<organism evidence="3 4">
    <name type="scientific">Ramlibacter cellulosilyticus</name>
    <dbReference type="NCBI Taxonomy" id="2764187"/>
    <lineage>
        <taxon>Bacteria</taxon>
        <taxon>Pseudomonadati</taxon>
        <taxon>Pseudomonadota</taxon>
        <taxon>Betaproteobacteria</taxon>
        <taxon>Burkholderiales</taxon>
        <taxon>Comamonadaceae</taxon>
        <taxon>Ramlibacter</taxon>
    </lineage>
</organism>
<evidence type="ECO:0000256" key="1">
    <source>
        <dbReference type="SAM" id="SignalP"/>
    </source>
</evidence>
<dbReference type="SUPFAM" id="SSF117070">
    <property type="entry name" value="LEA14-like"/>
    <property type="match status" value="1"/>
</dbReference>
<dbReference type="PROSITE" id="PS51257">
    <property type="entry name" value="PROKAR_LIPOPROTEIN"/>
    <property type="match status" value="1"/>
</dbReference>
<protein>
    <submittedName>
        <fullName evidence="3">LEA type 2 family protein</fullName>
    </submittedName>
</protein>
<dbReference type="GO" id="GO:0009269">
    <property type="term" value="P:response to desiccation"/>
    <property type="evidence" value="ECO:0007669"/>
    <property type="project" value="InterPro"/>
</dbReference>
<evidence type="ECO:0000313" key="3">
    <source>
        <dbReference type="EMBL" id="MBC5784950.1"/>
    </source>
</evidence>
<reference evidence="3" key="1">
    <citation type="submission" date="2020-08" db="EMBL/GenBank/DDBJ databases">
        <title>Ramlibacter sp. USB13 16S ribosomal RNA gene genome sequencing and assembly.</title>
        <authorList>
            <person name="Kang M."/>
        </authorList>
    </citation>
    <scope>NUCLEOTIDE SEQUENCE</scope>
    <source>
        <strain evidence="3">USB13</strain>
    </source>
</reference>
<dbReference type="SMART" id="SM00769">
    <property type="entry name" value="WHy"/>
    <property type="match status" value="1"/>
</dbReference>
<dbReference type="EMBL" id="JACORT010000008">
    <property type="protein sequence ID" value="MBC5784950.1"/>
    <property type="molecule type" value="Genomic_DNA"/>
</dbReference>
<accession>A0A923MTL7</accession>
<feature type="domain" description="Water stress and hypersensitive response" evidence="2">
    <location>
        <begin position="29"/>
        <end position="144"/>
    </location>
</feature>
<proteinExistence type="predicted"/>
<dbReference type="InterPro" id="IPR013990">
    <property type="entry name" value="WHy-dom"/>
</dbReference>
<dbReference type="InterPro" id="IPR004864">
    <property type="entry name" value="LEA_2"/>
</dbReference>
<feature type="signal peptide" evidence="1">
    <location>
        <begin position="1"/>
        <end position="21"/>
    </location>
</feature>
<name>A0A923MTL7_9BURK</name>
<dbReference type="AlphaFoldDB" id="A0A923MTL7"/>
<dbReference type="Proteomes" id="UP000608513">
    <property type="component" value="Unassembled WGS sequence"/>
</dbReference>
<comment type="caution">
    <text evidence="3">The sequence shown here is derived from an EMBL/GenBank/DDBJ whole genome shotgun (WGS) entry which is preliminary data.</text>
</comment>